<dbReference type="NCBIfam" id="TIGR04391">
    <property type="entry name" value="CcmD_alt_fam"/>
    <property type="match status" value="1"/>
</dbReference>
<accession>A0A1Y3GGJ6</accession>
<protein>
    <recommendedName>
        <fullName evidence="4">CcmD family protein</fullName>
    </recommendedName>
</protein>
<reference evidence="2 3" key="1">
    <citation type="submission" date="2016-12" db="EMBL/GenBank/DDBJ databases">
        <title>Discovery of methanogenic haloarchaea.</title>
        <authorList>
            <person name="Sorokin D.Y."/>
            <person name="Makarova K.S."/>
            <person name="Abbas B."/>
            <person name="Ferrer M."/>
            <person name="Golyshin P.N."/>
        </authorList>
    </citation>
    <scope>NUCLEOTIDE SEQUENCE [LARGE SCALE GENOMIC DNA]</scope>
    <source>
        <strain evidence="2">AMET1</strain>
    </source>
</reference>
<dbReference type="EMBL" id="MRZU01000004">
    <property type="protein sequence ID" value="OUJ18496.1"/>
    <property type="molecule type" value="Genomic_DNA"/>
</dbReference>
<evidence type="ECO:0000256" key="1">
    <source>
        <dbReference type="SAM" id="Phobius"/>
    </source>
</evidence>
<keyword evidence="1" id="KW-0812">Transmembrane</keyword>
<dbReference type="InterPro" id="IPR030888">
    <property type="entry name" value="Put_ccm"/>
</dbReference>
<evidence type="ECO:0000313" key="2">
    <source>
        <dbReference type="EMBL" id="OUJ18496.1"/>
    </source>
</evidence>
<evidence type="ECO:0008006" key="4">
    <source>
        <dbReference type="Google" id="ProtNLM"/>
    </source>
</evidence>
<comment type="caution">
    <text evidence="2">The sequence shown here is derived from an EMBL/GenBank/DDBJ whole genome shotgun (WGS) entry which is preliminary data.</text>
</comment>
<name>A0A1Y3GGJ6_9EURY</name>
<feature type="transmembrane region" description="Helical" evidence="1">
    <location>
        <begin position="6"/>
        <end position="24"/>
    </location>
</feature>
<keyword evidence="1" id="KW-0472">Membrane</keyword>
<evidence type="ECO:0000313" key="3">
    <source>
        <dbReference type="Proteomes" id="UP000195137"/>
    </source>
</evidence>
<keyword evidence="3" id="KW-1185">Reference proteome</keyword>
<dbReference type="AlphaFoldDB" id="A0A1Y3GGJ6"/>
<sequence length="43" mass="5068">MEDLTLLSAAYLIVWIVIAGYLFWIKKKQDKINKEIEVLKSEN</sequence>
<gene>
    <name evidence="2" type="ORF">AMET1_1415</name>
</gene>
<proteinExistence type="predicted"/>
<dbReference type="Proteomes" id="UP000195137">
    <property type="component" value="Unassembled WGS sequence"/>
</dbReference>
<dbReference type="RefSeq" id="WP_086637764.1">
    <property type="nucleotide sequence ID" value="NZ_MRZU01000004.1"/>
</dbReference>
<keyword evidence="1" id="KW-1133">Transmembrane helix</keyword>
<organism evidence="2 3">
    <name type="scientific">Methanonatronarchaeum thermophilum</name>
    <dbReference type="NCBI Taxonomy" id="1927129"/>
    <lineage>
        <taxon>Archaea</taxon>
        <taxon>Methanobacteriati</taxon>
        <taxon>Methanobacteriota</taxon>
        <taxon>Methanonatronarchaeia</taxon>
        <taxon>Methanonatronarchaeales</taxon>
        <taxon>Methanonatronarchaeaceae</taxon>
        <taxon>Methanonatronarchaeum</taxon>
    </lineage>
</organism>